<proteinExistence type="predicted"/>
<dbReference type="EMBL" id="BART01036116">
    <property type="protein sequence ID" value="GAH07683.1"/>
    <property type="molecule type" value="Genomic_DNA"/>
</dbReference>
<evidence type="ECO:0000313" key="1">
    <source>
        <dbReference type="EMBL" id="GAH07683.1"/>
    </source>
</evidence>
<sequence length="78" mass="9348">AEMAREMYRELEKRSEWFYSEDAEREIRKELYKLLSKKFKETPSYRGSEKETPIYVIQSKGLVDRVLSMHKILASEGK</sequence>
<reference evidence="1" key="1">
    <citation type="journal article" date="2014" name="Front. Microbiol.">
        <title>High frequency of phylogenetically diverse reductive dehalogenase-homologous genes in deep subseafloor sedimentary metagenomes.</title>
        <authorList>
            <person name="Kawai M."/>
            <person name="Futagami T."/>
            <person name="Toyoda A."/>
            <person name="Takaki Y."/>
            <person name="Nishi S."/>
            <person name="Hori S."/>
            <person name="Arai W."/>
            <person name="Tsubouchi T."/>
            <person name="Morono Y."/>
            <person name="Uchiyama I."/>
            <person name="Ito T."/>
            <person name="Fujiyama A."/>
            <person name="Inagaki F."/>
            <person name="Takami H."/>
        </authorList>
    </citation>
    <scope>NUCLEOTIDE SEQUENCE</scope>
    <source>
        <strain evidence="1">Expedition CK06-06</strain>
    </source>
</reference>
<protein>
    <submittedName>
        <fullName evidence="1">Uncharacterized protein</fullName>
    </submittedName>
</protein>
<feature type="non-terminal residue" evidence="1">
    <location>
        <position position="1"/>
    </location>
</feature>
<dbReference type="AlphaFoldDB" id="X1EGA1"/>
<organism evidence="1">
    <name type="scientific">marine sediment metagenome</name>
    <dbReference type="NCBI Taxonomy" id="412755"/>
    <lineage>
        <taxon>unclassified sequences</taxon>
        <taxon>metagenomes</taxon>
        <taxon>ecological metagenomes</taxon>
    </lineage>
</organism>
<name>X1EGA1_9ZZZZ</name>
<comment type="caution">
    <text evidence="1">The sequence shown here is derived from an EMBL/GenBank/DDBJ whole genome shotgun (WGS) entry which is preliminary data.</text>
</comment>
<gene>
    <name evidence="1" type="ORF">S01H4_61043</name>
</gene>
<accession>X1EGA1</accession>